<reference evidence="1" key="1">
    <citation type="journal article" date="2010" name="Science">
        <title>Plasticity of animal genome architecture unmasked by rapid evolution of a pelagic tunicate.</title>
        <authorList>
            <person name="Denoeud F."/>
            <person name="Henriet S."/>
            <person name="Mungpakdee S."/>
            <person name="Aury J.M."/>
            <person name="Da Silva C."/>
            <person name="Brinkmann H."/>
            <person name="Mikhaleva J."/>
            <person name="Olsen L.C."/>
            <person name="Jubin C."/>
            <person name="Canestro C."/>
            <person name="Bouquet J.M."/>
            <person name="Danks G."/>
            <person name="Poulain J."/>
            <person name="Campsteijn C."/>
            <person name="Adamski M."/>
            <person name="Cross I."/>
            <person name="Yadetie F."/>
            <person name="Muffato M."/>
            <person name="Louis A."/>
            <person name="Butcher S."/>
            <person name="Tsagkogeorga G."/>
            <person name="Konrad A."/>
            <person name="Singh S."/>
            <person name="Jensen M.F."/>
            <person name="Cong E.H."/>
            <person name="Eikeseth-Otteraa H."/>
            <person name="Noel B."/>
            <person name="Anthouard V."/>
            <person name="Porcel B.M."/>
            <person name="Kachouri-Lafond R."/>
            <person name="Nishino A."/>
            <person name="Ugolini M."/>
            <person name="Chourrout P."/>
            <person name="Nishida H."/>
            <person name="Aasland R."/>
            <person name="Huzurbazar S."/>
            <person name="Westhof E."/>
            <person name="Delsuc F."/>
            <person name="Lehrach H."/>
            <person name="Reinhardt R."/>
            <person name="Weissenbach J."/>
            <person name="Roy S.W."/>
            <person name="Artiguenave F."/>
            <person name="Postlethwait J.H."/>
            <person name="Manak J.R."/>
            <person name="Thompson E.M."/>
            <person name="Jaillon O."/>
            <person name="Du Pasquier L."/>
            <person name="Boudinot P."/>
            <person name="Liberles D.A."/>
            <person name="Volff J.N."/>
            <person name="Philippe H."/>
            <person name="Lenhard B."/>
            <person name="Roest Crollius H."/>
            <person name="Wincker P."/>
            <person name="Chourrout D."/>
        </authorList>
    </citation>
    <scope>NUCLEOTIDE SEQUENCE [LARGE SCALE GENOMIC DNA]</scope>
</reference>
<dbReference type="AlphaFoldDB" id="E4XCX4"/>
<dbReference type="Proteomes" id="UP000001307">
    <property type="component" value="Unassembled WGS sequence"/>
</dbReference>
<name>E4XCX4_OIKDI</name>
<protein>
    <submittedName>
        <fullName evidence="1">Uncharacterized protein</fullName>
    </submittedName>
</protein>
<evidence type="ECO:0000313" key="2">
    <source>
        <dbReference type="Proteomes" id="UP000001307"/>
    </source>
</evidence>
<accession>E4XCX4</accession>
<gene>
    <name evidence="1" type="ORF">GSOID_T00008007001</name>
</gene>
<organism evidence="1">
    <name type="scientific">Oikopleura dioica</name>
    <name type="common">Tunicate</name>
    <dbReference type="NCBI Taxonomy" id="34765"/>
    <lineage>
        <taxon>Eukaryota</taxon>
        <taxon>Metazoa</taxon>
        <taxon>Chordata</taxon>
        <taxon>Tunicata</taxon>
        <taxon>Appendicularia</taxon>
        <taxon>Copelata</taxon>
        <taxon>Oikopleuridae</taxon>
        <taxon>Oikopleura</taxon>
    </lineage>
</organism>
<evidence type="ECO:0000313" key="1">
    <source>
        <dbReference type="EMBL" id="CBY09449.1"/>
    </source>
</evidence>
<dbReference type="EMBL" id="FN653037">
    <property type="protein sequence ID" value="CBY09449.1"/>
    <property type="molecule type" value="Genomic_DNA"/>
</dbReference>
<dbReference type="InParanoid" id="E4XCX4"/>
<keyword evidence="2" id="KW-1185">Reference proteome</keyword>
<sequence length="59" mass="6864">MQNGNRVLSSLSTIQTTLFDIRHIQNQRSGQSRFTRSWKMTSIKRHLTRLAFRPSSSSI</sequence>
<proteinExistence type="predicted"/>